<evidence type="ECO:0000256" key="1">
    <source>
        <dbReference type="SAM" id="Phobius"/>
    </source>
</evidence>
<dbReference type="AlphaFoldDB" id="A0A5J6X084"/>
<evidence type="ECO:0008006" key="4">
    <source>
        <dbReference type="Google" id="ProtNLM"/>
    </source>
</evidence>
<feature type="transmembrane region" description="Helical" evidence="1">
    <location>
        <begin position="180"/>
        <end position="196"/>
    </location>
</feature>
<feature type="transmembrane region" description="Helical" evidence="1">
    <location>
        <begin position="309"/>
        <end position="331"/>
    </location>
</feature>
<feature type="transmembrane region" description="Helical" evidence="1">
    <location>
        <begin position="119"/>
        <end position="137"/>
    </location>
</feature>
<dbReference type="KEGG" id="asim:FE240_10035"/>
<sequence>MEMFVYKKSSLLDIVVLVFINSYILAQATDNKSALLFSVCSILFAAIFPFIIYKKCKVVNKSSIITIFCVAFYIVLFIMANDNLPKERLVFYGILSLSSLILAYHAGREFFNIQKVINIQLGLVFFLLLSFKVYAILNTMPLYAAVSIWLKGFSYNYISAHIIILLALKIVIDTLKNERVGFRVLLISSIAFYFCVELYGRSGIFFSFLILVAVAINFMRDRGLVVVIFSSFLLVVFIVILWLNVDIIIDLLNETKFKEGVDSPRSLMLDEYFSNFDLYSFVFGKNLHDTVLIKSFNFNPHNSYLNGHVAFGVIGVIFNVVILCMILAVSIKRSALIIFMIMVILGRAFFDVLIFPGIFDFIIYGIFFLIFNKRSFQSTALLPEKRC</sequence>
<feature type="transmembrane region" description="Helical" evidence="1">
    <location>
        <begin position="143"/>
        <end position="168"/>
    </location>
</feature>
<feature type="transmembrane region" description="Helical" evidence="1">
    <location>
        <begin position="12"/>
        <end position="28"/>
    </location>
</feature>
<feature type="transmembrane region" description="Helical" evidence="1">
    <location>
        <begin position="202"/>
        <end position="219"/>
    </location>
</feature>
<gene>
    <name evidence="2" type="ORF">FE240_10035</name>
</gene>
<keyword evidence="1" id="KW-0812">Transmembrane</keyword>
<dbReference type="RefSeq" id="WP_193000651.1">
    <property type="nucleotide sequence ID" value="NZ_CP040449.1"/>
</dbReference>
<dbReference type="EMBL" id="CP040449">
    <property type="protein sequence ID" value="QFI54995.1"/>
    <property type="molecule type" value="Genomic_DNA"/>
</dbReference>
<evidence type="ECO:0000313" key="2">
    <source>
        <dbReference type="EMBL" id="QFI54995.1"/>
    </source>
</evidence>
<reference evidence="2 3" key="1">
    <citation type="submission" date="2019-05" db="EMBL/GenBank/DDBJ databases">
        <title>OXA-830, a novel chromosomally encoded expanded-spectrum class D beta-lactamase in Aeromonas simiae.</title>
        <authorList>
            <person name="Zhou W."/>
            <person name="Chen Q."/>
        </authorList>
    </citation>
    <scope>NUCLEOTIDE SEQUENCE [LARGE SCALE GENOMIC DNA]</scope>
    <source>
        <strain evidence="2 3">A6</strain>
    </source>
</reference>
<dbReference type="Proteomes" id="UP000594034">
    <property type="component" value="Chromosome"/>
</dbReference>
<organism evidence="2 3">
    <name type="scientific">Aeromonas simiae</name>
    <dbReference type="NCBI Taxonomy" id="218936"/>
    <lineage>
        <taxon>Bacteria</taxon>
        <taxon>Pseudomonadati</taxon>
        <taxon>Pseudomonadota</taxon>
        <taxon>Gammaproteobacteria</taxon>
        <taxon>Aeromonadales</taxon>
        <taxon>Aeromonadaceae</taxon>
        <taxon>Aeromonas</taxon>
    </lineage>
</organism>
<proteinExistence type="predicted"/>
<evidence type="ECO:0000313" key="3">
    <source>
        <dbReference type="Proteomes" id="UP000594034"/>
    </source>
</evidence>
<feature type="transmembrane region" description="Helical" evidence="1">
    <location>
        <begin position="352"/>
        <end position="371"/>
    </location>
</feature>
<keyword evidence="1" id="KW-1133">Transmembrane helix</keyword>
<accession>A0A5J6X084</accession>
<keyword evidence="3" id="KW-1185">Reference proteome</keyword>
<feature type="transmembrane region" description="Helical" evidence="1">
    <location>
        <begin position="89"/>
        <end position="107"/>
    </location>
</feature>
<feature type="transmembrane region" description="Helical" evidence="1">
    <location>
        <begin position="64"/>
        <end position="83"/>
    </location>
</feature>
<feature type="transmembrane region" description="Helical" evidence="1">
    <location>
        <begin position="224"/>
        <end position="243"/>
    </location>
</feature>
<protein>
    <recommendedName>
        <fullName evidence="4">O-antigen ligase family protein</fullName>
    </recommendedName>
</protein>
<feature type="transmembrane region" description="Helical" evidence="1">
    <location>
        <begin position="34"/>
        <end position="52"/>
    </location>
</feature>
<name>A0A5J6X084_9GAMM</name>
<keyword evidence="1" id="KW-0472">Membrane</keyword>